<feature type="non-terminal residue" evidence="1">
    <location>
        <position position="15"/>
    </location>
</feature>
<organism evidence="1 2">
    <name type="scientific">Rotaria magnacalcarata</name>
    <dbReference type="NCBI Taxonomy" id="392030"/>
    <lineage>
        <taxon>Eukaryota</taxon>
        <taxon>Metazoa</taxon>
        <taxon>Spiralia</taxon>
        <taxon>Gnathifera</taxon>
        <taxon>Rotifera</taxon>
        <taxon>Eurotatoria</taxon>
        <taxon>Bdelloidea</taxon>
        <taxon>Philodinida</taxon>
        <taxon>Philodinidae</taxon>
        <taxon>Rotaria</taxon>
    </lineage>
</organism>
<reference evidence="1" key="1">
    <citation type="submission" date="2021-02" db="EMBL/GenBank/DDBJ databases">
        <authorList>
            <person name="Nowell W R."/>
        </authorList>
    </citation>
    <scope>NUCLEOTIDE SEQUENCE</scope>
</reference>
<comment type="caution">
    <text evidence="1">The sequence shown here is derived from an EMBL/GenBank/DDBJ whole genome shotgun (WGS) entry which is preliminary data.</text>
</comment>
<evidence type="ECO:0000313" key="1">
    <source>
        <dbReference type="EMBL" id="CAF4676780.1"/>
    </source>
</evidence>
<accession>A0A8S3A3T7</accession>
<evidence type="ECO:0000313" key="2">
    <source>
        <dbReference type="Proteomes" id="UP000676336"/>
    </source>
</evidence>
<protein>
    <submittedName>
        <fullName evidence="1">Uncharacterized protein</fullName>
    </submittedName>
</protein>
<name>A0A8S3A3T7_9BILA</name>
<proteinExistence type="predicted"/>
<sequence>MGQVAPNLAGLIGEQ</sequence>
<dbReference type="Proteomes" id="UP000676336">
    <property type="component" value="Unassembled WGS sequence"/>
</dbReference>
<dbReference type="EMBL" id="CAJOBI010120663">
    <property type="protein sequence ID" value="CAF4676780.1"/>
    <property type="molecule type" value="Genomic_DNA"/>
</dbReference>
<gene>
    <name evidence="1" type="ORF">SMN809_LOCUS42118</name>
</gene>